<keyword evidence="1" id="KW-0812">Transmembrane</keyword>
<feature type="transmembrane region" description="Helical" evidence="1">
    <location>
        <begin position="40"/>
        <end position="65"/>
    </location>
</feature>
<dbReference type="EMBL" id="JAABOQ010000002">
    <property type="protein sequence ID" value="NER16710.1"/>
    <property type="molecule type" value="Genomic_DNA"/>
</dbReference>
<protein>
    <recommendedName>
        <fullName evidence="4">DUF3278 domain-containing protein</fullName>
    </recommendedName>
</protein>
<evidence type="ECO:0000256" key="1">
    <source>
        <dbReference type="SAM" id="Phobius"/>
    </source>
</evidence>
<feature type="transmembrane region" description="Helical" evidence="1">
    <location>
        <begin position="121"/>
        <end position="140"/>
    </location>
</feature>
<gene>
    <name evidence="2" type="ORF">GWK10_05775</name>
</gene>
<dbReference type="RefSeq" id="WP_164030130.1">
    <property type="nucleotide sequence ID" value="NZ_JAABOQ010000002.1"/>
</dbReference>
<dbReference type="Proteomes" id="UP000474296">
    <property type="component" value="Unassembled WGS sequence"/>
</dbReference>
<feature type="transmembrane region" description="Helical" evidence="1">
    <location>
        <begin position="160"/>
        <end position="181"/>
    </location>
</feature>
<keyword evidence="1" id="KW-1133">Transmembrane helix</keyword>
<proteinExistence type="predicted"/>
<name>A0A6M0CS61_9FLAO</name>
<accession>A0A6M0CS61</accession>
<evidence type="ECO:0000313" key="2">
    <source>
        <dbReference type="EMBL" id="NER16710.1"/>
    </source>
</evidence>
<feature type="transmembrane region" description="Helical" evidence="1">
    <location>
        <begin position="71"/>
        <end position="93"/>
    </location>
</feature>
<sequence length="202" mass="23148">MNLEEMKSTWATLSGQLEKQQKLTDTLIMQMTQQRYQNKIGVISFYESLGAVICVAMAAFILFNFNRLDDGLHVALGVYTLLVLIGLPAMVLWSIKRLKQINVFESSYKETITNFNKRRRFFLLVQKLGVAFAYPMFFGSMPVFSKVMGNKSMFENGGSVGLYVFIGIWTIAMFFFVRWGYSKYKNITNSAAKILEDLNDDN</sequence>
<keyword evidence="3" id="KW-1185">Reference proteome</keyword>
<evidence type="ECO:0000313" key="3">
    <source>
        <dbReference type="Proteomes" id="UP000474296"/>
    </source>
</evidence>
<dbReference type="AlphaFoldDB" id="A0A6M0CS61"/>
<organism evidence="2 3">
    <name type="scientific">Spongiivirga citrea</name>
    <dbReference type="NCBI Taxonomy" id="1481457"/>
    <lineage>
        <taxon>Bacteria</taxon>
        <taxon>Pseudomonadati</taxon>
        <taxon>Bacteroidota</taxon>
        <taxon>Flavobacteriia</taxon>
        <taxon>Flavobacteriales</taxon>
        <taxon>Flavobacteriaceae</taxon>
        <taxon>Spongiivirga</taxon>
    </lineage>
</organism>
<evidence type="ECO:0008006" key="4">
    <source>
        <dbReference type="Google" id="ProtNLM"/>
    </source>
</evidence>
<reference evidence="2 3" key="1">
    <citation type="submission" date="2020-01" db="EMBL/GenBank/DDBJ databases">
        <title>Spongiivirga citrea KCTC 32990T.</title>
        <authorList>
            <person name="Wang G."/>
        </authorList>
    </citation>
    <scope>NUCLEOTIDE SEQUENCE [LARGE SCALE GENOMIC DNA]</scope>
    <source>
        <strain evidence="2 3">KCTC 32990</strain>
    </source>
</reference>
<comment type="caution">
    <text evidence="2">The sequence shown here is derived from an EMBL/GenBank/DDBJ whole genome shotgun (WGS) entry which is preliminary data.</text>
</comment>
<keyword evidence="1" id="KW-0472">Membrane</keyword>